<sequence length="245" mass="25745">MMQIISQRINQALARIRQAFRIRLGATDSEAAVQRIQAQGIGNENLQGAELFQHYGFTSHPQPGTMGIVLPLGGVSSHGIVIATEHGAYRLKSLKPGEVALYTDEGAKIVLRRGKLIEADCETFRVNCTDFEVNSTNQASVNCTGFEVNSKQATVNCDTWMATASDNATFTTPELSTSALLTAGGLISGNGGMSVKGGKGSSFEGNLNQTGGSFNTDGDVSTARTSLNGHRHSNGHDGAPTGGPM</sequence>
<name>A0A3R0XUM6_SALET</name>
<organism evidence="3">
    <name type="scientific">Salmonella enterica I</name>
    <dbReference type="NCBI Taxonomy" id="59201"/>
    <lineage>
        <taxon>Bacteria</taxon>
        <taxon>Pseudomonadati</taxon>
        <taxon>Pseudomonadota</taxon>
        <taxon>Gammaproteobacteria</taxon>
        <taxon>Enterobacterales</taxon>
        <taxon>Enterobacteriaceae</taxon>
        <taxon>Salmonella</taxon>
    </lineage>
</organism>
<dbReference type="EMBL" id="RVHM01000077">
    <property type="protein sequence ID" value="MLV00143.1"/>
    <property type="molecule type" value="Genomic_DNA"/>
</dbReference>
<feature type="domain" description="Bacteriophage Mu Gp45 N-terminal" evidence="2">
    <location>
        <begin position="21"/>
        <end position="87"/>
    </location>
</feature>
<dbReference type="InterPro" id="IPR013046">
    <property type="entry name" value="GpV/Gp45"/>
</dbReference>
<feature type="region of interest" description="Disordered" evidence="1">
    <location>
        <begin position="223"/>
        <end position="245"/>
    </location>
</feature>
<evidence type="ECO:0000256" key="1">
    <source>
        <dbReference type="SAM" id="MobiDB-lite"/>
    </source>
</evidence>
<comment type="caution">
    <text evidence="3">The sequence shown here is derived from an EMBL/GenBank/DDBJ whole genome shotgun (WGS) entry which is preliminary data.</text>
</comment>
<dbReference type="NCBIfam" id="TIGR01644">
    <property type="entry name" value="phage_P2_V"/>
    <property type="match status" value="1"/>
</dbReference>
<dbReference type="InterPro" id="IPR053861">
    <property type="entry name" value="Phage_Mu_Gp45_N"/>
</dbReference>
<dbReference type="InterPro" id="IPR014462">
    <property type="entry name" value="Phage_Mu_Gp45"/>
</dbReference>
<dbReference type="AlphaFoldDB" id="A0A3R0XUM6"/>
<evidence type="ECO:0000313" key="3">
    <source>
        <dbReference type="EMBL" id="MLV00143.1"/>
    </source>
</evidence>
<dbReference type="Pfam" id="PF06890">
    <property type="entry name" value="Phage_Mu_Gp45"/>
    <property type="match status" value="1"/>
</dbReference>
<accession>A0A3R0XUM6</accession>
<evidence type="ECO:0000259" key="2">
    <source>
        <dbReference type="Pfam" id="PF06890"/>
    </source>
</evidence>
<gene>
    <name evidence="3" type="ORF">DRU74_26280</name>
</gene>
<dbReference type="PIRSF" id="PIRSF012337">
    <property type="entry name" value="gp45"/>
    <property type="match status" value="1"/>
</dbReference>
<proteinExistence type="predicted"/>
<protein>
    <submittedName>
        <fullName evidence="3">Phage baseplate assembly protein V</fullName>
    </submittedName>
</protein>
<dbReference type="Proteomes" id="UP000885374">
    <property type="component" value="Unassembled WGS sequence"/>
</dbReference>
<reference evidence="3" key="1">
    <citation type="submission" date="2018-07" db="EMBL/GenBank/DDBJ databases">
        <authorList>
            <person name="Ashton P.M."/>
            <person name="Dallman T."/>
            <person name="Nair S."/>
            <person name="De Pinna E."/>
            <person name="Peters T."/>
            <person name="Grant K."/>
        </authorList>
    </citation>
    <scope>NUCLEOTIDE SEQUENCE [LARGE SCALE GENOMIC DNA]</scope>
    <source>
        <strain evidence="3">157339</strain>
    </source>
</reference>